<dbReference type="EMBL" id="CM046399">
    <property type="protein sequence ID" value="KAI8528012.1"/>
    <property type="molecule type" value="Genomic_DNA"/>
</dbReference>
<name>A0ACC0LI61_RHOML</name>
<keyword evidence="2" id="KW-1185">Reference proteome</keyword>
<proteinExistence type="predicted"/>
<accession>A0ACC0LI61</accession>
<sequence>MIFHLHAFDHHLSGRSSPSTHTTIKPPTSNSNSKSKSKPSPNPSSKHHRPNPRKPRRIF</sequence>
<gene>
    <name evidence="1" type="ORF">RHMOL_Rhmol12G0118600</name>
</gene>
<evidence type="ECO:0000313" key="2">
    <source>
        <dbReference type="Proteomes" id="UP001062846"/>
    </source>
</evidence>
<protein>
    <submittedName>
        <fullName evidence="1">Uncharacterized protein</fullName>
    </submittedName>
</protein>
<evidence type="ECO:0000313" key="1">
    <source>
        <dbReference type="EMBL" id="KAI8528012.1"/>
    </source>
</evidence>
<reference evidence="1" key="1">
    <citation type="submission" date="2022-02" db="EMBL/GenBank/DDBJ databases">
        <title>Plant Genome Project.</title>
        <authorList>
            <person name="Zhang R.-G."/>
        </authorList>
    </citation>
    <scope>NUCLEOTIDE SEQUENCE</scope>
    <source>
        <strain evidence="1">AT1</strain>
    </source>
</reference>
<comment type="caution">
    <text evidence="1">The sequence shown here is derived from an EMBL/GenBank/DDBJ whole genome shotgun (WGS) entry which is preliminary data.</text>
</comment>
<organism evidence="1 2">
    <name type="scientific">Rhododendron molle</name>
    <name type="common">Chinese azalea</name>
    <name type="synonym">Azalea mollis</name>
    <dbReference type="NCBI Taxonomy" id="49168"/>
    <lineage>
        <taxon>Eukaryota</taxon>
        <taxon>Viridiplantae</taxon>
        <taxon>Streptophyta</taxon>
        <taxon>Embryophyta</taxon>
        <taxon>Tracheophyta</taxon>
        <taxon>Spermatophyta</taxon>
        <taxon>Magnoliopsida</taxon>
        <taxon>eudicotyledons</taxon>
        <taxon>Gunneridae</taxon>
        <taxon>Pentapetalae</taxon>
        <taxon>asterids</taxon>
        <taxon>Ericales</taxon>
        <taxon>Ericaceae</taxon>
        <taxon>Ericoideae</taxon>
        <taxon>Rhodoreae</taxon>
        <taxon>Rhododendron</taxon>
    </lineage>
</organism>
<dbReference type="Proteomes" id="UP001062846">
    <property type="component" value="Chromosome 12"/>
</dbReference>